<evidence type="ECO:0000256" key="6">
    <source>
        <dbReference type="ARBA" id="ARBA00022741"/>
    </source>
</evidence>
<dbReference type="AlphaFoldDB" id="A0A7W8DG08"/>
<comment type="subunit">
    <text evidence="3 11">Monomer.</text>
</comment>
<dbReference type="Pfam" id="PF00750">
    <property type="entry name" value="tRNA-synt_1d"/>
    <property type="match status" value="1"/>
</dbReference>
<dbReference type="SMART" id="SM01016">
    <property type="entry name" value="Arg_tRNA_synt_N"/>
    <property type="match status" value="1"/>
</dbReference>
<evidence type="ECO:0000256" key="12">
    <source>
        <dbReference type="RuleBase" id="RU363038"/>
    </source>
</evidence>
<proteinExistence type="inferred from homology"/>
<dbReference type="HAMAP" id="MF_00123">
    <property type="entry name" value="Arg_tRNA_synth"/>
    <property type="match status" value="1"/>
</dbReference>
<protein>
    <recommendedName>
        <fullName evidence="11">Arginine--tRNA ligase</fullName>
        <ecNumber evidence="11">6.1.1.19</ecNumber>
    </recommendedName>
    <alternativeName>
        <fullName evidence="11">Arginyl-tRNA synthetase</fullName>
        <shortName evidence="11">ArgRS</shortName>
    </alternativeName>
</protein>
<dbReference type="InterPro" id="IPR005148">
    <property type="entry name" value="Arg-tRNA-synth_N"/>
</dbReference>
<comment type="subcellular location">
    <subcellularLocation>
        <location evidence="1 11">Cytoplasm</location>
    </subcellularLocation>
</comment>
<dbReference type="PRINTS" id="PR01038">
    <property type="entry name" value="TRNASYNTHARG"/>
</dbReference>
<feature type="domain" description="DALR anticodon binding" evidence="13">
    <location>
        <begin position="432"/>
        <end position="554"/>
    </location>
</feature>
<dbReference type="EMBL" id="JACHID010000001">
    <property type="protein sequence ID" value="MBB5020986.1"/>
    <property type="molecule type" value="Genomic_DNA"/>
</dbReference>
<dbReference type="SUPFAM" id="SSF55190">
    <property type="entry name" value="Arginyl-tRNA synthetase (ArgRS), N-terminal 'additional' domain"/>
    <property type="match status" value="1"/>
</dbReference>
<sequence>MKQTLAHCIAQSIQQARQESLFQFDPELTPEIVIENPAEKSHGDFACTIAMRLAKVAKMSPRAIAEIIADRLEHETIAKVEIAGPGFINFFIQPSYYFQQVQQILSAGENYGRQPVCTDKSVMVEFVSANPTGPLHIGHGRGAAVGDAIARILSFAGWNIFREYYVNDAGNQMNNLGRSTYIRYMQLLGYDIQLDDQCYQGEYIRDIARDILTKYGPKFEGDESCISLFTQLTGDVILQGIREDLATFRVYFDNYFSEITLHNDGQVEQKLSELKQQNKIYEKDSALWARTSDFGDDKDRVVQRTNGETTYFAADIAYHRNKIERGFHTMIDVWGADHHGYVPRMKAAIQLLGRDPADLEIVLIQLVSLLRSGEPVAMSTRSGEFDSLIDVINEVGTDAARYFFLMRRSDSHLDFDLELAKQQTNDNPVFYVQYCHARCCSILEQLKTNNLYYNINPQQINLDCLDTTQELELCKSLCRFPEVIQQAASTREPHRIPHYLNEVASAFHSFYNVCHVMGAPDDKRLKARTLLVEATAQVVRNGLEVIGVSAPQKM</sequence>
<dbReference type="EC" id="6.1.1.19" evidence="11"/>
<evidence type="ECO:0000256" key="7">
    <source>
        <dbReference type="ARBA" id="ARBA00022840"/>
    </source>
</evidence>
<dbReference type="GO" id="GO:0005737">
    <property type="term" value="C:cytoplasm"/>
    <property type="evidence" value="ECO:0007669"/>
    <property type="project" value="UniProtKB-SubCell"/>
</dbReference>
<keyword evidence="6 11" id="KW-0547">Nucleotide-binding</keyword>
<evidence type="ECO:0000256" key="3">
    <source>
        <dbReference type="ARBA" id="ARBA00011245"/>
    </source>
</evidence>
<dbReference type="Gene3D" id="1.10.730.10">
    <property type="entry name" value="Isoleucyl-tRNA Synthetase, Domain 1"/>
    <property type="match status" value="1"/>
</dbReference>
<keyword evidence="8 11" id="KW-0648">Protein biosynthesis</keyword>
<evidence type="ECO:0000256" key="11">
    <source>
        <dbReference type="HAMAP-Rule" id="MF_00123"/>
    </source>
</evidence>
<dbReference type="InterPro" id="IPR001278">
    <property type="entry name" value="Arg-tRNA-ligase"/>
</dbReference>
<dbReference type="NCBIfam" id="TIGR00456">
    <property type="entry name" value="argS"/>
    <property type="match status" value="1"/>
</dbReference>
<evidence type="ECO:0000259" key="13">
    <source>
        <dbReference type="SMART" id="SM00836"/>
    </source>
</evidence>
<dbReference type="SUPFAM" id="SSF52374">
    <property type="entry name" value="Nucleotidylyl transferase"/>
    <property type="match status" value="1"/>
</dbReference>
<feature type="short sequence motif" description="'HIGH' region" evidence="11">
    <location>
        <begin position="129"/>
        <end position="139"/>
    </location>
</feature>
<evidence type="ECO:0000256" key="4">
    <source>
        <dbReference type="ARBA" id="ARBA00022490"/>
    </source>
</evidence>
<dbReference type="SUPFAM" id="SSF47323">
    <property type="entry name" value="Anticodon-binding domain of a subclass of class I aminoacyl-tRNA synthetases"/>
    <property type="match status" value="1"/>
</dbReference>
<organism evidence="15 16">
    <name type="scientific">Desulfurispira natronophila</name>
    <dbReference type="NCBI Taxonomy" id="682562"/>
    <lineage>
        <taxon>Bacteria</taxon>
        <taxon>Pseudomonadati</taxon>
        <taxon>Chrysiogenota</taxon>
        <taxon>Chrysiogenia</taxon>
        <taxon>Chrysiogenales</taxon>
        <taxon>Chrysiogenaceae</taxon>
        <taxon>Desulfurispira</taxon>
    </lineage>
</organism>
<dbReference type="Pfam" id="PF05746">
    <property type="entry name" value="DALR_1"/>
    <property type="match status" value="1"/>
</dbReference>
<evidence type="ECO:0000256" key="5">
    <source>
        <dbReference type="ARBA" id="ARBA00022598"/>
    </source>
</evidence>
<dbReference type="GO" id="GO:0005524">
    <property type="term" value="F:ATP binding"/>
    <property type="evidence" value="ECO:0007669"/>
    <property type="project" value="UniProtKB-UniRule"/>
</dbReference>
<keyword evidence="7 11" id="KW-0067">ATP-binding</keyword>
<dbReference type="GO" id="GO:0006420">
    <property type="term" value="P:arginyl-tRNA aminoacylation"/>
    <property type="evidence" value="ECO:0007669"/>
    <property type="project" value="UniProtKB-UniRule"/>
</dbReference>
<evidence type="ECO:0000256" key="10">
    <source>
        <dbReference type="ARBA" id="ARBA00049339"/>
    </source>
</evidence>
<dbReference type="Gene3D" id="3.30.1360.70">
    <property type="entry name" value="Arginyl tRNA synthetase N-terminal domain"/>
    <property type="match status" value="1"/>
</dbReference>
<keyword evidence="9 11" id="KW-0030">Aminoacyl-tRNA synthetase</keyword>
<dbReference type="Pfam" id="PF03485">
    <property type="entry name" value="Arg_tRNA_synt_N"/>
    <property type="match status" value="1"/>
</dbReference>
<name>A0A7W8DG08_9BACT</name>
<comment type="similarity">
    <text evidence="2 11 12">Belongs to the class-I aminoacyl-tRNA synthetase family.</text>
</comment>
<dbReference type="InterPro" id="IPR001412">
    <property type="entry name" value="aa-tRNA-synth_I_CS"/>
</dbReference>
<dbReference type="InterPro" id="IPR008909">
    <property type="entry name" value="DALR_anticod-bd"/>
</dbReference>
<dbReference type="Proteomes" id="UP000528322">
    <property type="component" value="Unassembled WGS sequence"/>
</dbReference>
<dbReference type="PANTHER" id="PTHR11956">
    <property type="entry name" value="ARGINYL-TRNA SYNTHETASE"/>
    <property type="match status" value="1"/>
</dbReference>
<dbReference type="FunFam" id="1.10.730.10:FF:000008">
    <property type="entry name" value="Arginine--tRNA ligase"/>
    <property type="match status" value="1"/>
</dbReference>
<evidence type="ECO:0000313" key="16">
    <source>
        <dbReference type="Proteomes" id="UP000528322"/>
    </source>
</evidence>
<feature type="domain" description="Arginyl tRNA synthetase N-terminal" evidence="14">
    <location>
        <begin position="3"/>
        <end position="92"/>
    </location>
</feature>
<dbReference type="PROSITE" id="PS00178">
    <property type="entry name" value="AA_TRNA_LIGASE_I"/>
    <property type="match status" value="1"/>
</dbReference>
<dbReference type="SMART" id="SM00836">
    <property type="entry name" value="DALR_1"/>
    <property type="match status" value="1"/>
</dbReference>
<comment type="catalytic activity">
    <reaction evidence="10 11">
        <text>tRNA(Arg) + L-arginine + ATP = L-arginyl-tRNA(Arg) + AMP + diphosphate</text>
        <dbReference type="Rhea" id="RHEA:20301"/>
        <dbReference type="Rhea" id="RHEA-COMP:9658"/>
        <dbReference type="Rhea" id="RHEA-COMP:9673"/>
        <dbReference type="ChEBI" id="CHEBI:30616"/>
        <dbReference type="ChEBI" id="CHEBI:32682"/>
        <dbReference type="ChEBI" id="CHEBI:33019"/>
        <dbReference type="ChEBI" id="CHEBI:78442"/>
        <dbReference type="ChEBI" id="CHEBI:78513"/>
        <dbReference type="ChEBI" id="CHEBI:456215"/>
        <dbReference type="EC" id="6.1.1.19"/>
    </reaction>
</comment>
<gene>
    <name evidence="11" type="primary">argS</name>
    <name evidence="15" type="ORF">HNR37_000289</name>
</gene>
<keyword evidence="4 11" id="KW-0963">Cytoplasm</keyword>
<dbReference type="Gene3D" id="3.40.50.620">
    <property type="entry name" value="HUPs"/>
    <property type="match status" value="1"/>
</dbReference>
<dbReference type="GO" id="GO:0004814">
    <property type="term" value="F:arginine-tRNA ligase activity"/>
    <property type="evidence" value="ECO:0007669"/>
    <property type="project" value="UniProtKB-UniRule"/>
</dbReference>
<dbReference type="RefSeq" id="WP_183728767.1">
    <property type="nucleotide sequence ID" value="NZ_JACHID010000001.1"/>
</dbReference>
<reference evidence="15 16" key="1">
    <citation type="submission" date="2020-08" db="EMBL/GenBank/DDBJ databases">
        <title>Genomic Encyclopedia of Type Strains, Phase IV (KMG-IV): sequencing the most valuable type-strain genomes for metagenomic binning, comparative biology and taxonomic classification.</title>
        <authorList>
            <person name="Goeker M."/>
        </authorList>
    </citation>
    <scope>NUCLEOTIDE SEQUENCE [LARGE SCALE GENOMIC DNA]</scope>
    <source>
        <strain evidence="15 16">DSM 22071</strain>
    </source>
</reference>
<evidence type="ECO:0000259" key="14">
    <source>
        <dbReference type="SMART" id="SM01016"/>
    </source>
</evidence>
<dbReference type="InterPro" id="IPR036695">
    <property type="entry name" value="Arg-tRNA-synth_N_sf"/>
</dbReference>
<accession>A0A7W8DG08</accession>
<evidence type="ECO:0000313" key="15">
    <source>
        <dbReference type="EMBL" id="MBB5020986.1"/>
    </source>
</evidence>
<evidence type="ECO:0000256" key="1">
    <source>
        <dbReference type="ARBA" id="ARBA00004496"/>
    </source>
</evidence>
<evidence type="ECO:0000256" key="9">
    <source>
        <dbReference type="ARBA" id="ARBA00023146"/>
    </source>
</evidence>
<dbReference type="CDD" id="cd00671">
    <property type="entry name" value="ArgRS_core"/>
    <property type="match status" value="1"/>
</dbReference>
<dbReference type="InterPro" id="IPR014729">
    <property type="entry name" value="Rossmann-like_a/b/a_fold"/>
</dbReference>
<dbReference type="PANTHER" id="PTHR11956:SF5">
    <property type="entry name" value="ARGININE--TRNA LIGASE, CYTOPLASMIC"/>
    <property type="match status" value="1"/>
</dbReference>
<dbReference type="InterPro" id="IPR009080">
    <property type="entry name" value="tRNAsynth_Ia_anticodon-bd"/>
</dbReference>
<evidence type="ECO:0000256" key="2">
    <source>
        <dbReference type="ARBA" id="ARBA00005594"/>
    </source>
</evidence>
<dbReference type="FunFam" id="3.30.1360.70:FF:000003">
    <property type="entry name" value="Arginine--tRNA ligase"/>
    <property type="match status" value="1"/>
</dbReference>
<keyword evidence="5 11" id="KW-0436">Ligase</keyword>
<dbReference type="FunFam" id="3.40.50.620:FF:000062">
    <property type="entry name" value="Arginine--tRNA ligase"/>
    <property type="match status" value="1"/>
</dbReference>
<comment type="caution">
    <text evidence="15">The sequence shown here is derived from an EMBL/GenBank/DDBJ whole genome shotgun (WGS) entry which is preliminary data.</text>
</comment>
<evidence type="ECO:0000256" key="8">
    <source>
        <dbReference type="ARBA" id="ARBA00022917"/>
    </source>
</evidence>
<dbReference type="InterPro" id="IPR035684">
    <property type="entry name" value="ArgRS_core"/>
</dbReference>
<keyword evidence="16" id="KW-1185">Reference proteome</keyword>